<dbReference type="PANTHER" id="PTHR30006">
    <property type="entry name" value="THIAMINE-BINDING PERIPLASMIC PROTEIN-RELATED"/>
    <property type="match status" value="1"/>
</dbReference>
<protein>
    <submittedName>
        <fullName evidence="3">Iron ABC transporter substrate-binding protein</fullName>
    </submittedName>
</protein>
<dbReference type="AlphaFoldDB" id="A0A2W5V9M5"/>
<accession>A0A2W5V9M5</accession>
<comment type="caution">
    <text evidence="3">The sequence shown here is derived from an EMBL/GenBank/DDBJ whole genome shotgun (WGS) entry which is preliminary data.</text>
</comment>
<evidence type="ECO:0000256" key="2">
    <source>
        <dbReference type="SAM" id="SignalP"/>
    </source>
</evidence>
<dbReference type="Gene3D" id="3.40.190.10">
    <property type="entry name" value="Periplasmic binding protein-like II"/>
    <property type="match status" value="2"/>
</dbReference>
<feature type="signal peptide" evidence="2">
    <location>
        <begin position="1"/>
        <end position="33"/>
    </location>
</feature>
<evidence type="ECO:0000256" key="1">
    <source>
        <dbReference type="ARBA" id="ARBA00022729"/>
    </source>
</evidence>
<sequence>MEDRIRRRLPCEVKRRGLFAGATACLLSAVVLAGMTGCGPAAPGQATRGADVRAATREGEVVVYINNDVQQPLVDDFERRFPKVKLRFVVLTSRDMQTRVIEEATNGEPVADVVWTSAMDTQVKLINDGYAQTYDSPEARNLPAWARWRDQGFGVTSEPIVFVYNKRLLKPGEVPRSHAALLAALRGDPERWRGKVALYDPERSGMGFFYLSSNTQFYPDAWTLYDAIAATGAPTYVPAKPILDRVASGEHLLAFDMSGSYADWYVRNHAADTAYVVPEDYHLSISRVAFITRAARHPSAARVFLDYLMSEGGQRSLLEARLTPIRSGMGAGDPAGGRPVKVGPALLANFDQGRRAELLARWRRAQPEH</sequence>
<feature type="chain" id="PRO_5015989521" evidence="2">
    <location>
        <begin position="34"/>
        <end position="369"/>
    </location>
</feature>
<dbReference type="EMBL" id="QFQZ01000011">
    <property type="protein sequence ID" value="PZR35922.1"/>
    <property type="molecule type" value="Genomic_DNA"/>
</dbReference>
<dbReference type="SUPFAM" id="SSF53850">
    <property type="entry name" value="Periplasmic binding protein-like II"/>
    <property type="match status" value="1"/>
</dbReference>
<dbReference type="GO" id="GO:0030288">
    <property type="term" value="C:outer membrane-bounded periplasmic space"/>
    <property type="evidence" value="ECO:0007669"/>
    <property type="project" value="TreeGrafter"/>
</dbReference>
<dbReference type="PANTHER" id="PTHR30006:SF25">
    <property type="entry name" value="PHOSPHOGLYCERATE TRANSPORT REGULATORY PROTEIN PGTC"/>
    <property type="match status" value="1"/>
</dbReference>
<organism evidence="3 4">
    <name type="scientific">Caulobacter segnis</name>
    <dbReference type="NCBI Taxonomy" id="88688"/>
    <lineage>
        <taxon>Bacteria</taxon>
        <taxon>Pseudomonadati</taxon>
        <taxon>Pseudomonadota</taxon>
        <taxon>Alphaproteobacteria</taxon>
        <taxon>Caulobacterales</taxon>
        <taxon>Caulobacteraceae</taxon>
        <taxon>Caulobacter</taxon>
    </lineage>
</organism>
<dbReference type="Pfam" id="PF13416">
    <property type="entry name" value="SBP_bac_8"/>
    <property type="match status" value="1"/>
</dbReference>
<dbReference type="InterPro" id="IPR006059">
    <property type="entry name" value="SBP"/>
</dbReference>
<gene>
    <name evidence="3" type="ORF">DI526_05585</name>
</gene>
<proteinExistence type="predicted"/>
<reference evidence="3 4" key="1">
    <citation type="submission" date="2017-08" db="EMBL/GenBank/DDBJ databases">
        <title>Infants hospitalized years apart are colonized by the same room-sourced microbial strains.</title>
        <authorList>
            <person name="Brooks B."/>
            <person name="Olm M.R."/>
            <person name="Firek B.A."/>
            <person name="Baker R."/>
            <person name="Thomas B.C."/>
            <person name="Morowitz M.J."/>
            <person name="Banfield J.F."/>
        </authorList>
    </citation>
    <scope>NUCLEOTIDE SEQUENCE [LARGE SCALE GENOMIC DNA]</scope>
    <source>
        <strain evidence="3">S2_003_000_R2_4</strain>
    </source>
</reference>
<evidence type="ECO:0000313" key="3">
    <source>
        <dbReference type="EMBL" id="PZR35922.1"/>
    </source>
</evidence>
<name>A0A2W5V9M5_9CAUL</name>
<dbReference type="Proteomes" id="UP000249393">
    <property type="component" value="Unassembled WGS sequence"/>
</dbReference>
<keyword evidence="1 2" id="KW-0732">Signal</keyword>
<evidence type="ECO:0000313" key="4">
    <source>
        <dbReference type="Proteomes" id="UP000249393"/>
    </source>
</evidence>